<dbReference type="EC" id="5.1.3.3" evidence="6"/>
<dbReference type="SUPFAM" id="SSF74650">
    <property type="entry name" value="Galactose mutarotase-like"/>
    <property type="match status" value="1"/>
</dbReference>
<dbReference type="CDD" id="cd09019">
    <property type="entry name" value="galactose_mutarotase_like"/>
    <property type="match status" value="1"/>
</dbReference>
<evidence type="ECO:0000313" key="14">
    <source>
        <dbReference type="EMBL" id="PVD26005.1"/>
    </source>
</evidence>
<dbReference type="InterPro" id="IPR047215">
    <property type="entry name" value="Galactose_mutarotase-like"/>
</dbReference>
<dbReference type="PANTHER" id="PTHR10091:SF0">
    <property type="entry name" value="GALACTOSE MUTAROTASE"/>
    <property type="match status" value="1"/>
</dbReference>
<dbReference type="AlphaFoldDB" id="A0A2T7NXV9"/>
<evidence type="ECO:0000256" key="12">
    <source>
        <dbReference type="PIRSR" id="PIRSR005096-2"/>
    </source>
</evidence>
<comment type="caution">
    <text evidence="14">The sequence shown here is derived from an EMBL/GenBank/DDBJ whole genome shotgun (WGS) entry which is preliminary data.</text>
</comment>
<reference evidence="14 15" key="1">
    <citation type="submission" date="2018-04" db="EMBL/GenBank/DDBJ databases">
        <title>The genome of golden apple snail Pomacea canaliculata provides insight into stress tolerance and invasive adaptation.</title>
        <authorList>
            <person name="Liu C."/>
            <person name="Liu B."/>
            <person name="Ren Y."/>
            <person name="Zhang Y."/>
            <person name="Wang H."/>
            <person name="Li S."/>
            <person name="Jiang F."/>
            <person name="Yin L."/>
            <person name="Zhang G."/>
            <person name="Qian W."/>
            <person name="Fan W."/>
        </authorList>
    </citation>
    <scope>NUCLEOTIDE SEQUENCE [LARGE SCALE GENOMIC DNA]</scope>
    <source>
        <strain evidence="14">SZHN2017</strain>
        <tissue evidence="14">Muscle</tissue>
    </source>
</reference>
<evidence type="ECO:0000256" key="2">
    <source>
        <dbReference type="ARBA" id="ARBA00001712"/>
    </source>
</evidence>
<comment type="similarity">
    <text evidence="5">Belongs to the aldose epimerase family.</text>
</comment>
<evidence type="ECO:0000256" key="1">
    <source>
        <dbReference type="ARBA" id="ARBA00001614"/>
    </source>
</evidence>
<comment type="pathway">
    <text evidence="4">Carbohydrate metabolism; hexose metabolism.</text>
</comment>
<evidence type="ECO:0000256" key="5">
    <source>
        <dbReference type="ARBA" id="ARBA00006206"/>
    </source>
</evidence>
<sequence>MPAAISQDNFGQTKDGRCVTRYTLSSSSGRLVVRILDYGGIITEINVPDRNGKVSDINLGLDDMADYETKSPYFGALIGRVANRIAGGRFVLDGQTYQLFINNGPNSLHGGRIGFDKYTSPDGEENYPGELTTTVRYRVSDDDELWITYEATTTKPTPVNLTNHAYFNLAGHEAGTLDDSVVTIAADTFTVVDENSIPTGEIRPVEGTEWDLRKPVRLGDRLLQVPGGRGFDHNFCLTGGSSREPKFAARVEHPPSGRFMECKTTEPGLQFYTGVNLNVPGAKGGAVIKSLEPSA</sequence>
<dbReference type="Gene3D" id="2.70.98.10">
    <property type="match status" value="1"/>
</dbReference>
<dbReference type="OrthoDB" id="274691at2759"/>
<organism evidence="14 15">
    <name type="scientific">Pomacea canaliculata</name>
    <name type="common">Golden apple snail</name>
    <dbReference type="NCBI Taxonomy" id="400727"/>
    <lineage>
        <taxon>Eukaryota</taxon>
        <taxon>Metazoa</taxon>
        <taxon>Spiralia</taxon>
        <taxon>Lophotrochozoa</taxon>
        <taxon>Mollusca</taxon>
        <taxon>Gastropoda</taxon>
        <taxon>Caenogastropoda</taxon>
        <taxon>Architaenioglossa</taxon>
        <taxon>Ampullarioidea</taxon>
        <taxon>Ampullariidae</taxon>
        <taxon>Pomacea</taxon>
    </lineage>
</organism>
<accession>A0A2T7NXV9</accession>
<evidence type="ECO:0000313" key="15">
    <source>
        <dbReference type="Proteomes" id="UP000245119"/>
    </source>
</evidence>
<evidence type="ECO:0000256" key="7">
    <source>
        <dbReference type="ARBA" id="ARBA00021023"/>
    </source>
</evidence>
<dbReference type="InterPro" id="IPR011013">
    <property type="entry name" value="Gal_mutarotase_sf_dom"/>
</dbReference>
<comment type="pathway">
    <text evidence="3">Carbohydrate metabolism; galactose metabolism.</text>
</comment>
<evidence type="ECO:0000256" key="8">
    <source>
        <dbReference type="ARBA" id="ARBA00023235"/>
    </source>
</evidence>
<dbReference type="GO" id="GO:0006006">
    <property type="term" value="P:glucose metabolic process"/>
    <property type="evidence" value="ECO:0007669"/>
    <property type="project" value="TreeGrafter"/>
</dbReference>
<keyword evidence="8" id="KW-0413">Isomerase</keyword>
<evidence type="ECO:0000256" key="4">
    <source>
        <dbReference type="ARBA" id="ARBA00005028"/>
    </source>
</evidence>
<dbReference type="GO" id="GO:0030246">
    <property type="term" value="F:carbohydrate binding"/>
    <property type="evidence" value="ECO:0007669"/>
    <property type="project" value="InterPro"/>
</dbReference>
<evidence type="ECO:0000256" key="9">
    <source>
        <dbReference type="ARBA" id="ARBA00023277"/>
    </source>
</evidence>
<dbReference type="InterPro" id="IPR014718">
    <property type="entry name" value="GH-type_carb-bd"/>
</dbReference>
<dbReference type="InterPro" id="IPR015443">
    <property type="entry name" value="Aldose_1-epimerase"/>
</dbReference>
<dbReference type="UniPathway" id="UPA00214"/>
<feature type="binding site" evidence="12">
    <location>
        <position position="232"/>
    </location>
    <ligand>
        <name>beta-D-galactose</name>
        <dbReference type="ChEBI" id="CHEBI:27667"/>
    </ligand>
</feature>
<keyword evidence="15" id="KW-1185">Reference proteome</keyword>
<evidence type="ECO:0000256" key="6">
    <source>
        <dbReference type="ARBA" id="ARBA00013185"/>
    </source>
</evidence>
<dbReference type="InterPro" id="IPR018052">
    <property type="entry name" value="Ald1_epimerase_CS"/>
</dbReference>
<dbReference type="Proteomes" id="UP000245119">
    <property type="component" value="Linkage Group LG8"/>
</dbReference>
<name>A0A2T7NXV9_POMCA</name>
<protein>
    <recommendedName>
        <fullName evidence="7">Galactose mutarotase</fullName>
        <ecNumber evidence="6">5.1.3.3</ecNumber>
    </recommendedName>
    <alternativeName>
        <fullName evidence="10">Aldose 1-epimerase</fullName>
    </alternativeName>
</protein>
<dbReference type="PROSITE" id="PS00545">
    <property type="entry name" value="ALDOSE_1_EPIMERASE"/>
    <property type="match status" value="1"/>
</dbReference>
<dbReference type="PIRSF" id="PIRSF005096">
    <property type="entry name" value="GALM"/>
    <property type="match status" value="1"/>
</dbReference>
<comment type="catalytic activity">
    <reaction evidence="2">
        <text>alpha-D-galactose = beta-D-galactose</text>
        <dbReference type="Rhea" id="RHEA:28675"/>
        <dbReference type="ChEBI" id="CHEBI:27667"/>
        <dbReference type="ChEBI" id="CHEBI:28061"/>
        <dbReference type="EC" id="5.1.3.3"/>
    </reaction>
    <physiologicalReaction direction="right-to-left" evidence="2">
        <dbReference type="Rhea" id="RHEA:28677"/>
    </physiologicalReaction>
</comment>
<dbReference type="Pfam" id="PF01263">
    <property type="entry name" value="Aldose_epim"/>
    <property type="match status" value="1"/>
</dbReference>
<dbReference type="GO" id="GO:0004034">
    <property type="term" value="F:aldose 1-epimerase activity"/>
    <property type="evidence" value="ECO:0007669"/>
    <property type="project" value="UniProtKB-EC"/>
</dbReference>
<comment type="catalytic activity">
    <reaction evidence="1">
        <text>alpha-D-glucose = beta-D-glucose</text>
        <dbReference type="Rhea" id="RHEA:10264"/>
        <dbReference type="ChEBI" id="CHEBI:15903"/>
        <dbReference type="ChEBI" id="CHEBI:17925"/>
        <dbReference type="EC" id="5.1.3.3"/>
    </reaction>
</comment>
<feature type="binding site" evidence="13">
    <location>
        <begin position="83"/>
        <end position="84"/>
    </location>
    <ligand>
        <name>beta-D-galactose</name>
        <dbReference type="ChEBI" id="CHEBI:27667"/>
    </ligand>
</feature>
<dbReference type="EMBL" id="PZQS01000008">
    <property type="protein sequence ID" value="PVD26005.1"/>
    <property type="molecule type" value="Genomic_DNA"/>
</dbReference>
<dbReference type="STRING" id="400727.A0A2T7NXV9"/>
<comment type="function">
    <text evidence="11">Mutarotase that catalyzes the interconversion of beta-D-galactose and alpha-D-galactose during galactose metabolism. Beta-D-galactose is metabolized in the liver into glucose 1-phosphate, the primary metabolic fuel, by the action of four enzymes that constitute the Leloir pathway: GALM, GALK1 (galactokinase), GALT (galactose-1-phosphate uridylyltransferase) and GALE (UDP-galactose-4'-epimerase). Involved in the maintenance of the equilibrium between the beta- and alpha-anomers of galactose, therefore ensuring a sufficient supply of the alpha-anomer for GALK1. Also active on D-glucose although shows a preference for galactose over glucose.</text>
</comment>
<dbReference type="GO" id="GO:0033499">
    <property type="term" value="P:galactose catabolic process via UDP-galactose, Leloir pathway"/>
    <property type="evidence" value="ECO:0007669"/>
    <property type="project" value="TreeGrafter"/>
</dbReference>
<gene>
    <name evidence="14" type="ORF">C0Q70_13673</name>
</gene>
<dbReference type="InterPro" id="IPR008183">
    <property type="entry name" value="Aldose_1/G6P_1-epimerase"/>
</dbReference>
<feature type="binding site" evidence="13">
    <location>
        <begin position="164"/>
        <end position="166"/>
    </location>
    <ligand>
        <name>beta-D-galactose</name>
        <dbReference type="ChEBI" id="CHEBI:27667"/>
    </ligand>
</feature>
<evidence type="ECO:0000256" key="13">
    <source>
        <dbReference type="PIRSR" id="PIRSR005096-3"/>
    </source>
</evidence>
<dbReference type="UniPathway" id="UPA00242"/>
<evidence type="ECO:0000256" key="10">
    <source>
        <dbReference type="ARBA" id="ARBA00032729"/>
    </source>
</evidence>
<proteinExistence type="inferred from homology"/>
<keyword evidence="9" id="KW-0119">Carbohydrate metabolism</keyword>
<evidence type="ECO:0000256" key="3">
    <source>
        <dbReference type="ARBA" id="ARBA00004947"/>
    </source>
</evidence>
<evidence type="ECO:0000256" key="11">
    <source>
        <dbReference type="ARBA" id="ARBA00045743"/>
    </source>
</evidence>
<dbReference type="PANTHER" id="PTHR10091">
    <property type="entry name" value="ALDOSE-1-EPIMERASE"/>
    <property type="match status" value="1"/>
</dbReference>